<accession>A0AAD4NDQ6</accession>
<keyword evidence="2" id="KW-0812">Transmembrane</keyword>
<dbReference type="InterPro" id="IPR010761">
    <property type="entry name" value="Clc_prot-like"/>
</dbReference>
<protein>
    <submittedName>
        <fullName evidence="3">Clc-like domain-containing protein</fullName>
    </submittedName>
</protein>
<dbReference type="PANTHER" id="PTHR35574">
    <property type="entry name" value="PUTATIVE-RELATED"/>
    <property type="match status" value="1"/>
</dbReference>
<feature type="transmembrane region" description="Helical" evidence="2">
    <location>
        <begin position="234"/>
        <end position="261"/>
    </location>
</feature>
<dbReference type="AlphaFoldDB" id="A0AAD4NDQ6"/>
<evidence type="ECO:0000313" key="3">
    <source>
        <dbReference type="EMBL" id="KAI1720885.1"/>
    </source>
</evidence>
<dbReference type="Pfam" id="PF07062">
    <property type="entry name" value="Clc-like"/>
    <property type="match status" value="2"/>
</dbReference>
<dbReference type="Proteomes" id="UP001201812">
    <property type="component" value="Unassembled WGS sequence"/>
</dbReference>
<feature type="transmembrane region" description="Helical" evidence="2">
    <location>
        <begin position="159"/>
        <end position="177"/>
    </location>
</feature>
<comment type="caution">
    <text evidence="3">The sequence shown here is derived from an EMBL/GenBank/DDBJ whole genome shotgun (WGS) entry which is preliminary data.</text>
</comment>
<sequence length="486" mass="53569">MADEGVIRRSFLYLGIAFTLFGCIICALGIALPAWQVVELSELNAIHEHGIFYDCIRSETLPLERLRSTTSRPSDTSAEEKWQHYSHSDSANKQKSFESSAEDRFHPPSVAVSPFSAKKCVYKPDSDASSTWTMRMAIEEGNPAARELLFHRFMPQHKAVIFFFIFSVIFSLISIVVGSCSACFVPNGILHVISVALAMGCSILGDVIFFMACTRDDNQHIQGSVHEYTQHLSYAFCVHVFGSVTLFAATLCSTVAAFLLVRKECQQHGCYNSKRNKKKKSRYSPYVAVTHAHSNHLLHTYHGSASQINLSHHDNHSHYCLPDDTSVVGDYSLYSSRYPSMCFQGPSGIDVKAPLKPGNNLSLSDHKRPTAVPDRLPPPPPPVVPTSRPIWTPRPVQLQASLPITGITVCKSSVLAPQQSFSRRPSEISAASAPITIENGKHISQSMASFGGSPARWLEIKQNGKGLSHSQQYINGNPPIVTVEDV</sequence>
<keyword evidence="2" id="KW-1133">Transmembrane helix</keyword>
<feature type="compositionally biased region" description="Basic and acidic residues" evidence="1">
    <location>
        <begin position="78"/>
        <end position="91"/>
    </location>
</feature>
<reference evidence="3" key="1">
    <citation type="submission" date="2022-01" db="EMBL/GenBank/DDBJ databases">
        <title>Genome Sequence Resource for Two Populations of Ditylenchus destructor, the Migratory Endoparasitic Phytonematode.</title>
        <authorList>
            <person name="Zhang H."/>
            <person name="Lin R."/>
            <person name="Xie B."/>
        </authorList>
    </citation>
    <scope>NUCLEOTIDE SEQUENCE</scope>
    <source>
        <strain evidence="3">BazhouSP</strain>
    </source>
</reference>
<feature type="transmembrane region" description="Helical" evidence="2">
    <location>
        <begin position="189"/>
        <end position="213"/>
    </location>
</feature>
<feature type="region of interest" description="Disordered" evidence="1">
    <location>
        <begin position="66"/>
        <end position="91"/>
    </location>
</feature>
<dbReference type="PANTHER" id="PTHR35574:SF4">
    <property type="entry name" value="CLC-LIKE PROTEIN"/>
    <property type="match status" value="1"/>
</dbReference>
<evidence type="ECO:0000256" key="2">
    <source>
        <dbReference type="SAM" id="Phobius"/>
    </source>
</evidence>
<gene>
    <name evidence="3" type="ORF">DdX_05134</name>
</gene>
<evidence type="ECO:0000256" key="1">
    <source>
        <dbReference type="SAM" id="MobiDB-lite"/>
    </source>
</evidence>
<keyword evidence="4" id="KW-1185">Reference proteome</keyword>
<dbReference type="GO" id="GO:0016020">
    <property type="term" value="C:membrane"/>
    <property type="evidence" value="ECO:0007669"/>
    <property type="project" value="InterPro"/>
</dbReference>
<proteinExistence type="predicted"/>
<dbReference type="EMBL" id="JAKKPZ010000005">
    <property type="protein sequence ID" value="KAI1720885.1"/>
    <property type="molecule type" value="Genomic_DNA"/>
</dbReference>
<keyword evidence="2" id="KW-0472">Membrane</keyword>
<name>A0AAD4NDQ6_9BILA</name>
<feature type="transmembrane region" description="Helical" evidence="2">
    <location>
        <begin position="12"/>
        <end position="35"/>
    </location>
</feature>
<evidence type="ECO:0000313" key="4">
    <source>
        <dbReference type="Proteomes" id="UP001201812"/>
    </source>
</evidence>
<organism evidence="3 4">
    <name type="scientific">Ditylenchus destructor</name>
    <dbReference type="NCBI Taxonomy" id="166010"/>
    <lineage>
        <taxon>Eukaryota</taxon>
        <taxon>Metazoa</taxon>
        <taxon>Ecdysozoa</taxon>
        <taxon>Nematoda</taxon>
        <taxon>Chromadorea</taxon>
        <taxon>Rhabditida</taxon>
        <taxon>Tylenchina</taxon>
        <taxon>Tylenchomorpha</taxon>
        <taxon>Sphaerularioidea</taxon>
        <taxon>Anguinidae</taxon>
        <taxon>Anguininae</taxon>
        <taxon>Ditylenchus</taxon>
    </lineage>
</organism>
<feature type="region of interest" description="Disordered" evidence="1">
    <location>
        <begin position="354"/>
        <end position="381"/>
    </location>
</feature>